<feature type="non-terminal residue" evidence="3">
    <location>
        <position position="1"/>
    </location>
</feature>
<keyword evidence="2" id="KW-0548">Nucleotidyltransferase</keyword>
<dbReference type="AlphaFoldDB" id="A0A9P5PH39"/>
<evidence type="ECO:0000313" key="3">
    <source>
        <dbReference type="EMBL" id="KAF9063159.1"/>
    </source>
</evidence>
<evidence type="ECO:0000256" key="2">
    <source>
        <dbReference type="ARBA" id="ARBA00022695"/>
    </source>
</evidence>
<sequence>LVMSDIYRVENGHLVFDTYRPFQNTSMIKLSQNSIYEIYLYTYMAGFFPFLNTRFKSVVDLDLLTVTGNVYFGRACDLRGTVLFARIFWGTFTHRYLVAATEGHRIDIPDGSILEDRTDISYHSSFELRLIVLAFKGLLAILT</sequence>
<dbReference type="SUPFAM" id="SSF51161">
    <property type="entry name" value="Trimeric LpxA-like enzymes"/>
    <property type="match status" value="1"/>
</dbReference>
<dbReference type="Proteomes" id="UP000772434">
    <property type="component" value="Unassembled WGS sequence"/>
</dbReference>
<organism evidence="3 4">
    <name type="scientific">Rhodocollybia butyracea</name>
    <dbReference type="NCBI Taxonomy" id="206335"/>
    <lineage>
        <taxon>Eukaryota</taxon>
        <taxon>Fungi</taxon>
        <taxon>Dikarya</taxon>
        <taxon>Basidiomycota</taxon>
        <taxon>Agaricomycotina</taxon>
        <taxon>Agaricomycetes</taxon>
        <taxon>Agaricomycetidae</taxon>
        <taxon>Agaricales</taxon>
        <taxon>Marasmiineae</taxon>
        <taxon>Omphalotaceae</taxon>
        <taxon>Rhodocollybia</taxon>
    </lineage>
</organism>
<dbReference type="InterPro" id="IPR011004">
    <property type="entry name" value="Trimer_LpxA-like_sf"/>
</dbReference>
<keyword evidence="4" id="KW-1185">Reference proteome</keyword>
<dbReference type="Gene3D" id="2.160.10.10">
    <property type="entry name" value="Hexapeptide repeat proteins"/>
    <property type="match status" value="1"/>
</dbReference>
<evidence type="ECO:0000256" key="1">
    <source>
        <dbReference type="ARBA" id="ARBA00022679"/>
    </source>
</evidence>
<dbReference type="Pfam" id="PF01704">
    <property type="entry name" value="UDPGP"/>
    <property type="match status" value="1"/>
</dbReference>
<gene>
    <name evidence="3" type="ORF">BDP27DRAFT_1232523</name>
</gene>
<dbReference type="OrthoDB" id="932129at2759"/>
<keyword evidence="1" id="KW-0808">Transferase</keyword>
<comment type="caution">
    <text evidence="3">The sequence shown here is derived from an EMBL/GenBank/DDBJ whole genome shotgun (WGS) entry which is preliminary data.</text>
</comment>
<protein>
    <submittedName>
        <fullName evidence="3">Uncharacterized protein</fullName>
    </submittedName>
</protein>
<reference evidence="3" key="1">
    <citation type="submission" date="2020-11" db="EMBL/GenBank/DDBJ databases">
        <authorList>
            <consortium name="DOE Joint Genome Institute"/>
            <person name="Ahrendt S."/>
            <person name="Riley R."/>
            <person name="Andreopoulos W."/>
            <person name="Labutti K."/>
            <person name="Pangilinan J."/>
            <person name="Ruiz-Duenas F.J."/>
            <person name="Barrasa J.M."/>
            <person name="Sanchez-Garcia M."/>
            <person name="Camarero S."/>
            <person name="Miyauchi S."/>
            <person name="Serrano A."/>
            <person name="Linde D."/>
            <person name="Babiker R."/>
            <person name="Drula E."/>
            <person name="Ayuso-Fernandez I."/>
            <person name="Pacheco R."/>
            <person name="Padilla G."/>
            <person name="Ferreira P."/>
            <person name="Barriuso J."/>
            <person name="Kellner H."/>
            <person name="Castanera R."/>
            <person name="Alfaro M."/>
            <person name="Ramirez L."/>
            <person name="Pisabarro A.G."/>
            <person name="Kuo A."/>
            <person name="Tritt A."/>
            <person name="Lipzen A."/>
            <person name="He G."/>
            <person name="Yan M."/>
            <person name="Ng V."/>
            <person name="Cullen D."/>
            <person name="Martin F."/>
            <person name="Rosso M.-N."/>
            <person name="Henrissat B."/>
            <person name="Hibbett D."/>
            <person name="Martinez A.T."/>
            <person name="Grigoriev I.V."/>
        </authorList>
    </citation>
    <scope>NUCLEOTIDE SEQUENCE</scope>
    <source>
        <strain evidence="3">AH 40177</strain>
    </source>
</reference>
<dbReference type="GO" id="GO:0070569">
    <property type="term" value="F:uridylyltransferase activity"/>
    <property type="evidence" value="ECO:0007669"/>
    <property type="project" value="InterPro"/>
</dbReference>
<evidence type="ECO:0000313" key="4">
    <source>
        <dbReference type="Proteomes" id="UP000772434"/>
    </source>
</evidence>
<proteinExistence type="predicted"/>
<accession>A0A9P5PH39</accession>
<name>A0A9P5PH39_9AGAR</name>
<dbReference type="InterPro" id="IPR002618">
    <property type="entry name" value="UDPGP_fam"/>
</dbReference>
<dbReference type="EMBL" id="JADNRY010000152">
    <property type="protein sequence ID" value="KAF9063159.1"/>
    <property type="molecule type" value="Genomic_DNA"/>
</dbReference>